<evidence type="ECO:0000313" key="2">
    <source>
        <dbReference type="Proteomes" id="UP000015102"/>
    </source>
</evidence>
<name>T1GF84_MEGSC</name>
<sequence length="81" mass="9028">MRWRGSGKQIYRPESADIYFSGRSTDSIDAVSVFEIIFKVRSSTGTPSTTIYDISDCVGCFTITASSMKNIQEKGRMFAVK</sequence>
<evidence type="ECO:0000313" key="1">
    <source>
        <dbReference type="EnsemblMetazoa" id="MESCA002016-PA"/>
    </source>
</evidence>
<proteinExistence type="predicted"/>
<keyword evidence="2" id="KW-1185">Reference proteome</keyword>
<dbReference type="Proteomes" id="UP000015102">
    <property type="component" value="Unassembled WGS sequence"/>
</dbReference>
<reference evidence="1" key="2">
    <citation type="submission" date="2015-06" db="UniProtKB">
        <authorList>
            <consortium name="EnsemblMetazoa"/>
        </authorList>
    </citation>
    <scope>IDENTIFICATION</scope>
</reference>
<dbReference type="EMBL" id="CAQQ02058427">
    <property type="status" value="NOT_ANNOTATED_CDS"/>
    <property type="molecule type" value="Genomic_DNA"/>
</dbReference>
<dbReference type="HOGENOM" id="CLU_2576585_0_0_1"/>
<dbReference type="AlphaFoldDB" id="T1GF84"/>
<organism evidence="1 2">
    <name type="scientific">Megaselia scalaris</name>
    <name type="common">Humpbacked fly</name>
    <name type="synonym">Phora scalaris</name>
    <dbReference type="NCBI Taxonomy" id="36166"/>
    <lineage>
        <taxon>Eukaryota</taxon>
        <taxon>Metazoa</taxon>
        <taxon>Ecdysozoa</taxon>
        <taxon>Arthropoda</taxon>
        <taxon>Hexapoda</taxon>
        <taxon>Insecta</taxon>
        <taxon>Pterygota</taxon>
        <taxon>Neoptera</taxon>
        <taxon>Endopterygota</taxon>
        <taxon>Diptera</taxon>
        <taxon>Brachycera</taxon>
        <taxon>Muscomorpha</taxon>
        <taxon>Platypezoidea</taxon>
        <taxon>Phoridae</taxon>
        <taxon>Megaseliini</taxon>
        <taxon>Megaselia</taxon>
    </lineage>
</organism>
<dbReference type="EMBL" id="CAQQ02058428">
    <property type="status" value="NOT_ANNOTATED_CDS"/>
    <property type="molecule type" value="Genomic_DNA"/>
</dbReference>
<dbReference type="EnsemblMetazoa" id="MESCA002016-RA">
    <property type="protein sequence ID" value="MESCA002016-PA"/>
    <property type="gene ID" value="MESCA002016"/>
</dbReference>
<protein>
    <submittedName>
        <fullName evidence="1">Uncharacterized protein</fullName>
    </submittedName>
</protein>
<accession>T1GF84</accession>
<reference evidence="2" key="1">
    <citation type="submission" date="2013-02" db="EMBL/GenBank/DDBJ databases">
        <authorList>
            <person name="Hughes D."/>
        </authorList>
    </citation>
    <scope>NUCLEOTIDE SEQUENCE</scope>
    <source>
        <strain>Durham</strain>
        <strain evidence="2">NC isolate 2 -- Noor lab</strain>
    </source>
</reference>